<dbReference type="RefSeq" id="WP_048580915.1">
    <property type="nucleotide sequence ID" value="NZ_LFNT01000009.1"/>
</dbReference>
<protein>
    <submittedName>
        <fullName evidence="8">Monooxygenase</fullName>
    </submittedName>
</protein>
<evidence type="ECO:0000256" key="1">
    <source>
        <dbReference type="ARBA" id="ARBA00010617"/>
    </source>
</evidence>
<evidence type="ECO:0000313" key="9">
    <source>
        <dbReference type="Proteomes" id="UP000037432"/>
    </source>
</evidence>
<dbReference type="Pfam" id="PF00067">
    <property type="entry name" value="p450"/>
    <property type="match status" value="1"/>
</dbReference>
<reference evidence="8 9" key="1">
    <citation type="submission" date="2015-06" db="EMBL/GenBank/DDBJ databases">
        <authorList>
            <person name="Ju K.-S."/>
            <person name="Doroghazi J.R."/>
            <person name="Metcalf W.W."/>
        </authorList>
    </citation>
    <scope>NUCLEOTIDE SEQUENCE [LARGE SCALE GENOMIC DNA]</scope>
    <source>
        <strain evidence="8 9">NRRL 3414</strain>
    </source>
</reference>
<organism evidence="8 9">
    <name type="scientific">Streptomyces viridochromogenes</name>
    <dbReference type="NCBI Taxonomy" id="1938"/>
    <lineage>
        <taxon>Bacteria</taxon>
        <taxon>Bacillati</taxon>
        <taxon>Actinomycetota</taxon>
        <taxon>Actinomycetes</taxon>
        <taxon>Kitasatosporales</taxon>
        <taxon>Streptomycetaceae</taxon>
        <taxon>Streptomyces</taxon>
    </lineage>
</organism>
<dbReference type="FunFam" id="1.10.630.10:FF:000018">
    <property type="entry name" value="Cytochrome P450 monooxygenase"/>
    <property type="match status" value="1"/>
</dbReference>
<proteinExistence type="inferred from homology"/>
<evidence type="ECO:0000256" key="4">
    <source>
        <dbReference type="ARBA" id="ARBA00023002"/>
    </source>
</evidence>
<dbReference type="PANTHER" id="PTHR46696">
    <property type="entry name" value="P450, PUTATIVE (EUROFUNG)-RELATED"/>
    <property type="match status" value="1"/>
</dbReference>
<keyword evidence="2 7" id="KW-0349">Heme</keyword>
<accession>A0A0J7ZJ11</accession>
<keyword evidence="3 7" id="KW-0479">Metal-binding</keyword>
<dbReference type="EMBL" id="LFNT01000009">
    <property type="protein sequence ID" value="KMS75128.1"/>
    <property type="molecule type" value="Genomic_DNA"/>
</dbReference>
<dbReference type="PROSITE" id="PS00086">
    <property type="entry name" value="CYTOCHROME_P450"/>
    <property type="match status" value="1"/>
</dbReference>
<dbReference type="PRINTS" id="PR00385">
    <property type="entry name" value="P450"/>
</dbReference>
<name>A0A0J7ZJ11_STRVR</name>
<comment type="caution">
    <text evidence="8">The sequence shown here is derived from an EMBL/GenBank/DDBJ whole genome shotgun (WGS) entry which is preliminary data.</text>
</comment>
<evidence type="ECO:0000256" key="6">
    <source>
        <dbReference type="ARBA" id="ARBA00023033"/>
    </source>
</evidence>
<evidence type="ECO:0000256" key="5">
    <source>
        <dbReference type="ARBA" id="ARBA00023004"/>
    </source>
</evidence>
<dbReference type="GO" id="GO:0020037">
    <property type="term" value="F:heme binding"/>
    <property type="evidence" value="ECO:0007669"/>
    <property type="project" value="InterPro"/>
</dbReference>
<sequence>MESPATRAHPADSPLEPYHIYPEAKSCPVAKVGLWNGTPAHVFSKYEDVRTLLQDRRFSSDSRRPDFTELTPTLQSQAAAPPFVRTDNPDHRRLRGTVAREFLPKRIELLRPAIREIVHGVLDGLAETAPPQDMLEAFAVPVASATVFRLLGIPAGDRALLTRCVKGVVSAVGSEDEGAEVFRTLGEYIAGLVQDFSALPEDSLIRRLVTGPYQEKQLTFHETIGVILMLIVGGYDTTASTISLSLVSYALHPEKFSVVHEHPERIPLLVEELLRYHTVTQLGLARIATEDVEVGGVTVHAGEMVVAALPLANRDESVFPNPDELDFDRPSVPHVGFGYGSHQCVGQALARVELQEAIPAVIRRLPGLRLARALEDLPFRHDMAIYGVHELPMTW</sequence>
<dbReference type="InterPro" id="IPR001128">
    <property type="entry name" value="Cyt_P450"/>
</dbReference>
<dbReference type="SUPFAM" id="SSF48264">
    <property type="entry name" value="Cytochrome P450"/>
    <property type="match status" value="1"/>
</dbReference>
<evidence type="ECO:0000256" key="2">
    <source>
        <dbReference type="ARBA" id="ARBA00022617"/>
    </source>
</evidence>
<dbReference type="InterPro" id="IPR036396">
    <property type="entry name" value="Cyt_P450_sf"/>
</dbReference>
<dbReference type="PRINTS" id="PR00359">
    <property type="entry name" value="BP450"/>
</dbReference>
<dbReference type="OrthoDB" id="3664945at2"/>
<dbReference type="GO" id="GO:0016705">
    <property type="term" value="F:oxidoreductase activity, acting on paired donors, with incorporation or reduction of molecular oxygen"/>
    <property type="evidence" value="ECO:0007669"/>
    <property type="project" value="InterPro"/>
</dbReference>
<dbReference type="InterPro" id="IPR017972">
    <property type="entry name" value="Cyt_P450_CS"/>
</dbReference>
<dbReference type="GO" id="GO:0005506">
    <property type="term" value="F:iron ion binding"/>
    <property type="evidence" value="ECO:0007669"/>
    <property type="project" value="InterPro"/>
</dbReference>
<dbReference type="GO" id="GO:0004497">
    <property type="term" value="F:monooxygenase activity"/>
    <property type="evidence" value="ECO:0007669"/>
    <property type="project" value="UniProtKB-KW"/>
</dbReference>
<evidence type="ECO:0000256" key="3">
    <source>
        <dbReference type="ARBA" id="ARBA00022723"/>
    </source>
</evidence>
<dbReference type="Proteomes" id="UP000037432">
    <property type="component" value="Unassembled WGS sequence"/>
</dbReference>
<keyword evidence="6 7" id="KW-0503">Monooxygenase</keyword>
<comment type="similarity">
    <text evidence="1 7">Belongs to the cytochrome P450 family.</text>
</comment>
<keyword evidence="4 7" id="KW-0560">Oxidoreductase</keyword>
<gene>
    <name evidence="8" type="ORF">ACM01_10775</name>
</gene>
<dbReference type="CDD" id="cd11030">
    <property type="entry name" value="CYP105-like"/>
    <property type="match status" value="1"/>
</dbReference>
<dbReference type="InterPro" id="IPR002397">
    <property type="entry name" value="Cyt_P450_B"/>
</dbReference>
<evidence type="ECO:0000256" key="7">
    <source>
        <dbReference type="RuleBase" id="RU000461"/>
    </source>
</evidence>
<dbReference type="AlphaFoldDB" id="A0A0J7ZJ11"/>
<dbReference type="Gene3D" id="1.10.630.10">
    <property type="entry name" value="Cytochrome P450"/>
    <property type="match status" value="1"/>
</dbReference>
<dbReference type="PANTHER" id="PTHR46696:SF6">
    <property type="entry name" value="P450, PUTATIVE (EUROFUNG)-RELATED"/>
    <property type="match status" value="1"/>
</dbReference>
<keyword evidence="5 7" id="KW-0408">Iron</keyword>
<dbReference type="PATRIC" id="fig|1938.3.peg.2141"/>
<evidence type="ECO:0000313" key="8">
    <source>
        <dbReference type="EMBL" id="KMS75128.1"/>
    </source>
</evidence>